<dbReference type="AlphaFoldDB" id="A0A3R8D5Q9"/>
<dbReference type="VEuPathDB" id="FungiDB:H257_05589"/>
<protein>
    <submittedName>
        <fullName evidence="1">Uncharacterized protein</fullName>
    </submittedName>
</protein>
<reference evidence="1" key="1">
    <citation type="submission" date="2018-07" db="EMBL/GenBank/DDBJ databases">
        <title>Annotation of Aphanomyces astaci genome assembly.</title>
        <authorList>
            <person name="Studholme D.J."/>
        </authorList>
    </citation>
    <scope>NUCLEOTIDE SEQUENCE [LARGE SCALE GENOMIC DNA]</scope>
    <source>
        <strain evidence="1">Pc</strain>
    </source>
</reference>
<dbReference type="EMBL" id="MZMZ02003696">
    <property type="protein sequence ID" value="RQM20948.1"/>
    <property type="molecule type" value="Genomic_DNA"/>
</dbReference>
<accession>A0A3R8D5Q9</accession>
<proteinExistence type="predicted"/>
<evidence type="ECO:0000313" key="1">
    <source>
        <dbReference type="EMBL" id="RQM20948.1"/>
    </source>
</evidence>
<keyword evidence="2" id="KW-1185">Reference proteome</keyword>
<dbReference type="Proteomes" id="UP000284702">
    <property type="component" value="Unassembled WGS sequence"/>
</dbReference>
<sequence length="229" mass="26075">MSLHSTSAPSFVGTPLNESRPLVYAIWKRNFLSQAIIRNVVGYFTEPNHDPYGIHREAIKIGKEYLEVDEVDNPDFYYSAKAFAAQRFFAHTLLVSGMSTNLRHLYPKTTCLNTLFELLKTRFESNAMDNNPTVIATHLPNLKFTEDSCIDTLAVELNDLVKRYRGPMTMPTFNPLDAYAISSIDYDTYIWTYHTLCAMSDAFIVEKNLSGKSSRTVFRLPELPGAHRC</sequence>
<name>A0A3R8D5Q9_APHAT</name>
<evidence type="ECO:0000313" key="2">
    <source>
        <dbReference type="Proteomes" id="UP000284702"/>
    </source>
</evidence>
<gene>
    <name evidence="1" type="ORF">B5M09_010186</name>
</gene>
<comment type="caution">
    <text evidence="1">The sequence shown here is derived from an EMBL/GenBank/DDBJ whole genome shotgun (WGS) entry which is preliminary data.</text>
</comment>
<organism evidence="1 2">
    <name type="scientific">Aphanomyces astaci</name>
    <name type="common">Crayfish plague agent</name>
    <dbReference type="NCBI Taxonomy" id="112090"/>
    <lineage>
        <taxon>Eukaryota</taxon>
        <taxon>Sar</taxon>
        <taxon>Stramenopiles</taxon>
        <taxon>Oomycota</taxon>
        <taxon>Saprolegniomycetes</taxon>
        <taxon>Saprolegniales</taxon>
        <taxon>Verrucalvaceae</taxon>
        <taxon>Aphanomyces</taxon>
    </lineage>
</organism>